<dbReference type="RefSeq" id="WP_184979878.1">
    <property type="nucleotide sequence ID" value="NZ_BAAALO010000030.1"/>
</dbReference>
<dbReference type="PANTHER" id="PTHR43712:SF2">
    <property type="entry name" value="O-METHYLTRANSFERASE CICE"/>
    <property type="match status" value="1"/>
</dbReference>
<evidence type="ECO:0000313" key="7">
    <source>
        <dbReference type="EMBL" id="MBB6472649.1"/>
    </source>
</evidence>
<feature type="domain" description="O-methyltransferase dimerisation" evidence="6">
    <location>
        <begin position="17"/>
        <end position="84"/>
    </location>
</feature>
<dbReference type="Gene3D" id="3.40.50.150">
    <property type="entry name" value="Vaccinia Virus protein VP39"/>
    <property type="match status" value="1"/>
</dbReference>
<dbReference type="Proteomes" id="UP000555564">
    <property type="component" value="Unassembled WGS sequence"/>
</dbReference>
<keyword evidence="8" id="KW-1185">Reference proteome</keyword>
<evidence type="ECO:0000256" key="3">
    <source>
        <dbReference type="ARBA" id="ARBA00022691"/>
    </source>
</evidence>
<dbReference type="PANTHER" id="PTHR43712">
    <property type="entry name" value="PUTATIVE (AFU_ORTHOLOGUE AFUA_4G14580)-RELATED"/>
    <property type="match status" value="1"/>
</dbReference>
<evidence type="ECO:0000313" key="8">
    <source>
        <dbReference type="Proteomes" id="UP000555564"/>
    </source>
</evidence>
<evidence type="ECO:0000259" key="5">
    <source>
        <dbReference type="Pfam" id="PF00891"/>
    </source>
</evidence>
<gene>
    <name evidence="7" type="ORF">BJ992_002080</name>
</gene>
<evidence type="ECO:0000256" key="2">
    <source>
        <dbReference type="ARBA" id="ARBA00022679"/>
    </source>
</evidence>
<reference evidence="7 8" key="1">
    <citation type="submission" date="2020-08" db="EMBL/GenBank/DDBJ databases">
        <title>Sequencing the genomes of 1000 actinobacteria strains.</title>
        <authorList>
            <person name="Klenk H.-P."/>
        </authorList>
    </citation>
    <scope>NUCLEOTIDE SEQUENCE [LARGE SCALE GENOMIC DNA]</scope>
    <source>
        <strain evidence="7 8">DSM 44936</strain>
    </source>
</reference>
<keyword evidence="1" id="KW-0489">Methyltransferase</keyword>
<feature type="domain" description="O-methyltransferase C-terminal" evidence="5">
    <location>
        <begin position="109"/>
        <end position="312"/>
    </location>
</feature>
<keyword evidence="3" id="KW-0949">S-adenosyl-L-methionine</keyword>
<dbReference type="InterPro" id="IPR016461">
    <property type="entry name" value="COMT-like"/>
</dbReference>
<feature type="active site" description="Proton acceptor" evidence="4">
    <location>
        <position position="245"/>
    </location>
</feature>
<dbReference type="PROSITE" id="PS51683">
    <property type="entry name" value="SAM_OMT_II"/>
    <property type="match status" value="1"/>
</dbReference>
<dbReference type="InterPro" id="IPR036388">
    <property type="entry name" value="WH-like_DNA-bd_sf"/>
</dbReference>
<name>A0A7X0ICE8_9ACTN</name>
<proteinExistence type="predicted"/>
<accession>A0A7X0ICE8</accession>
<dbReference type="Gene3D" id="1.10.10.10">
    <property type="entry name" value="Winged helix-like DNA-binding domain superfamily/Winged helix DNA-binding domain"/>
    <property type="match status" value="1"/>
</dbReference>
<dbReference type="InterPro" id="IPR012967">
    <property type="entry name" value="COMT_dimerisation"/>
</dbReference>
<sequence length="333" mass="34759">MADGNGAGLWAMAHLGTPMALRVAATLRVADHIVAGTRTAEAMAPLVKADTDALERLLRYLAARKVLVREADGGYGLTAKGELLRDDHPDGMRAQIDIEGWTGRAELSFVHLLHSVRTGEAAYPLTFGRTFWDDMTTEPGLAAQFDASMAADMPVRAPAIAKALDWGRLGHVVDVGGGDGSLVVELLSRHPELRGTVVDQPETAEAARKAFAAAGLADRGDAVPGSFFDALPAGAGGYVLSLILHNWNDHAAGAILRRCAEAAGAEGSVFVVENVGPDGESPHTGMDLRMLAYYGGKERGVGDLAKLGAACGLSVRGVYPAGVLSVVEMSARA</sequence>
<dbReference type="EMBL" id="JACHIU010000001">
    <property type="protein sequence ID" value="MBB6472649.1"/>
    <property type="molecule type" value="Genomic_DNA"/>
</dbReference>
<protein>
    <recommendedName>
        <fullName evidence="9">Methyltransferase</fullName>
    </recommendedName>
</protein>
<comment type="caution">
    <text evidence="7">The sequence shown here is derived from an EMBL/GenBank/DDBJ whole genome shotgun (WGS) entry which is preliminary data.</text>
</comment>
<dbReference type="SUPFAM" id="SSF46785">
    <property type="entry name" value="Winged helix' DNA-binding domain"/>
    <property type="match status" value="1"/>
</dbReference>
<evidence type="ECO:0008006" key="9">
    <source>
        <dbReference type="Google" id="ProtNLM"/>
    </source>
</evidence>
<evidence type="ECO:0000259" key="6">
    <source>
        <dbReference type="Pfam" id="PF08100"/>
    </source>
</evidence>
<dbReference type="InterPro" id="IPR001077">
    <property type="entry name" value="COMT_C"/>
</dbReference>
<dbReference type="InterPro" id="IPR036390">
    <property type="entry name" value="WH_DNA-bd_sf"/>
</dbReference>
<dbReference type="PIRSF" id="PIRSF005739">
    <property type="entry name" value="O-mtase"/>
    <property type="match status" value="1"/>
</dbReference>
<dbReference type="GO" id="GO:0032259">
    <property type="term" value="P:methylation"/>
    <property type="evidence" value="ECO:0007669"/>
    <property type="project" value="UniProtKB-KW"/>
</dbReference>
<dbReference type="SUPFAM" id="SSF53335">
    <property type="entry name" value="S-adenosyl-L-methionine-dependent methyltransferases"/>
    <property type="match status" value="1"/>
</dbReference>
<dbReference type="Pfam" id="PF08100">
    <property type="entry name" value="Dimerisation"/>
    <property type="match status" value="1"/>
</dbReference>
<dbReference type="AlphaFoldDB" id="A0A7X0ICE8"/>
<dbReference type="GO" id="GO:0046983">
    <property type="term" value="F:protein dimerization activity"/>
    <property type="evidence" value="ECO:0007669"/>
    <property type="project" value="InterPro"/>
</dbReference>
<dbReference type="InterPro" id="IPR029063">
    <property type="entry name" value="SAM-dependent_MTases_sf"/>
</dbReference>
<dbReference type="Pfam" id="PF00891">
    <property type="entry name" value="Methyltransf_2"/>
    <property type="match status" value="1"/>
</dbReference>
<evidence type="ECO:0000256" key="4">
    <source>
        <dbReference type="PIRSR" id="PIRSR005739-1"/>
    </source>
</evidence>
<evidence type="ECO:0000256" key="1">
    <source>
        <dbReference type="ARBA" id="ARBA00022603"/>
    </source>
</evidence>
<keyword evidence="2" id="KW-0808">Transferase</keyword>
<dbReference type="Gene3D" id="1.10.287.1350">
    <property type="match status" value="1"/>
</dbReference>
<organism evidence="7 8">
    <name type="scientific">Sphaerisporangium rubeum</name>
    <dbReference type="NCBI Taxonomy" id="321317"/>
    <lineage>
        <taxon>Bacteria</taxon>
        <taxon>Bacillati</taxon>
        <taxon>Actinomycetota</taxon>
        <taxon>Actinomycetes</taxon>
        <taxon>Streptosporangiales</taxon>
        <taxon>Streptosporangiaceae</taxon>
        <taxon>Sphaerisporangium</taxon>
    </lineage>
</organism>
<dbReference type="GO" id="GO:0008171">
    <property type="term" value="F:O-methyltransferase activity"/>
    <property type="evidence" value="ECO:0007669"/>
    <property type="project" value="InterPro"/>
</dbReference>